<evidence type="ECO:0008006" key="3">
    <source>
        <dbReference type="Google" id="ProtNLM"/>
    </source>
</evidence>
<dbReference type="OrthoDB" id="5735964at2"/>
<dbReference type="Proteomes" id="UP000245474">
    <property type="component" value="Unassembled WGS sequence"/>
</dbReference>
<accession>A0A2U2N8K5</accession>
<dbReference type="SUPFAM" id="SSF50800">
    <property type="entry name" value="PK beta-barrel domain-like"/>
    <property type="match status" value="1"/>
</dbReference>
<protein>
    <recommendedName>
        <fullName evidence="3">MOSC domain-containing protein</fullName>
    </recommendedName>
</protein>
<dbReference type="Gene3D" id="2.40.33.20">
    <property type="entry name" value="PK beta-barrel domain-like"/>
    <property type="match status" value="1"/>
</dbReference>
<keyword evidence="2" id="KW-1185">Reference proteome</keyword>
<reference evidence="1 2" key="1">
    <citation type="submission" date="2018-05" db="EMBL/GenBank/DDBJ databases">
        <title>Spiribacter halobius sp. nov., a moderately halophilic bacterium isolated from marine solar saltern.</title>
        <authorList>
            <person name="Zheng W.-S."/>
            <person name="Lu D.-C."/>
            <person name="Du Z.-J."/>
        </authorList>
    </citation>
    <scope>NUCLEOTIDE SEQUENCE [LARGE SCALE GENOMIC DNA]</scope>
    <source>
        <strain evidence="1 2">E85</strain>
    </source>
</reference>
<evidence type="ECO:0000313" key="1">
    <source>
        <dbReference type="EMBL" id="PWG65402.1"/>
    </source>
</evidence>
<dbReference type="InterPro" id="IPR011037">
    <property type="entry name" value="Pyrv_Knase-like_insert_dom_sf"/>
</dbReference>
<evidence type="ECO:0000313" key="2">
    <source>
        <dbReference type="Proteomes" id="UP000245474"/>
    </source>
</evidence>
<dbReference type="RefSeq" id="WP_109675450.1">
    <property type="nucleotide sequence ID" value="NZ_CP086615.1"/>
</dbReference>
<gene>
    <name evidence="1" type="ORF">DEM34_01270</name>
</gene>
<organism evidence="1 2">
    <name type="scientific">Sediminicurvatus halobius</name>
    <dbReference type="NCBI Taxonomy" id="2182432"/>
    <lineage>
        <taxon>Bacteria</taxon>
        <taxon>Pseudomonadati</taxon>
        <taxon>Pseudomonadota</taxon>
        <taxon>Gammaproteobacteria</taxon>
        <taxon>Chromatiales</taxon>
        <taxon>Ectothiorhodospiraceae</taxon>
        <taxon>Sediminicurvatus</taxon>
    </lineage>
</organism>
<sequence>MREVEQAVFPTLEHLEAKKPWVLDAPKDAAPILSLCVRPAEGERQFVGRIRFDPEQGVVGDRWRWKTWMHLPDGSPDPRIQVCMLGSRVLQLVRREGTAMIHPGDTIIADMDFSEANLPAGQRLQVGTAVLEVSDVFNTGCAKWQQRYGPAALRWINRPENRPLRLRGILARVVTAGEARLGDVVRKLG</sequence>
<name>A0A2U2N8K5_9GAMM</name>
<proteinExistence type="predicted"/>
<comment type="caution">
    <text evidence="1">The sequence shown here is derived from an EMBL/GenBank/DDBJ whole genome shotgun (WGS) entry which is preliminary data.</text>
</comment>
<dbReference type="EMBL" id="QFFI01000002">
    <property type="protein sequence ID" value="PWG65402.1"/>
    <property type="molecule type" value="Genomic_DNA"/>
</dbReference>
<dbReference type="AlphaFoldDB" id="A0A2U2N8K5"/>